<evidence type="ECO:0000313" key="2">
    <source>
        <dbReference type="Proteomes" id="UP000024635"/>
    </source>
</evidence>
<keyword evidence="2" id="KW-1185">Reference proteome</keyword>
<sequence>MSCFIPSATDWLRHSRIMNHRTCKSTYDIVQFSPIILTSCGFPSVNTTEIFAVKSSVFKILSLDHILRSHSDGCSSDDLEINVQN</sequence>
<gene>
    <name evidence="1" type="primary">Acey_s0029.g1981</name>
    <name evidence="1" type="ORF">Y032_0029g1981</name>
</gene>
<comment type="caution">
    <text evidence="1">The sequence shown here is derived from an EMBL/GenBank/DDBJ whole genome shotgun (WGS) entry which is preliminary data.</text>
</comment>
<dbReference type="EMBL" id="JARK01001365">
    <property type="protein sequence ID" value="EYC17961.1"/>
    <property type="molecule type" value="Genomic_DNA"/>
</dbReference>
<proteinExistence type="predicted"/>
<reference evidence="2" key="1">
    <citation type="journal article" date="2015" name="Nat. Genet.">
        <title>The genome and transcriptome of the zoonotic hookworm Ancylostoma ceylanicum identify infection-specific gene families.</title>
        <authorList>
            <person name="Schwarz E.M."/>
            <person name="Hu Y."/>
            <person name="Antoshechkin I."/>
            <person name="Miller M.M."/>
            <person name="Sternberg P.W."/>
            <person name="Aroian R.V."/>
        </authorList>
    </citation>
    <scope>NUCLEOTIDE SEQUENCE</scope>
    <source>
        <strain evidence="2">HY135</strain>
    </source>
</reference>
<dbReference type="Proteomes" id="UP000024635">
    <property type="component" value="Unassembled WGS sequence"/>
</dbReference>
<name>A0A016USR2_9BILA</name>
<protein>
    <submittedName>
        <fullName evidence="1">Uncharacterized protein</fullName>
    </submittedName>
</protein>
<organism evidence="1 2">
    <name type="scientific">Ancylostoma ceylanicum</name>
    <dbReference type="NCBI Taxonomy" id="53326"/>
    <lineage>
        <taxon>Eukaryota</taxon>
        <taxon>Metazoa</taxon>
        <taxon>Ecdysozoa</taxon>
        <taxon>Nematoda</taxon>
        <taxon>Chromadorea</taxon>
        <taxon>Rhabditida</taxon>
        <taxon>Rhabditina</taxon>
        <taxon>Rhabditomorpha</taxon>
        <taxon>Strongyloidea</taxon>
        <taxon>Ancylostomatidae</taxon>
        <taxon>Ancylostomatinae</taxon>
        <taxon>Ancylostoma</taxon>
    </lineage>
</organism>
<dbReference type="AlphaFoldDB" id="A0A016USR2"/>
<accession>A0A016USR2</accession>
<evidence type="ECO:0000313" key="1">
    <source>
        <dbReference type="EMBL" id="EYC17961.1"/>
    </source>
</evidence>